<name>S3BM33_OPHP1</name>
<dbReference type="AlphaFoldDB" id="S3BM33"/>
<reference evidence="2 3" key="1">
    <citation type="journal article" date="2013" name="BMC Genomics">
        <title>The genome and transcriptome of the pine saprophyte Ophiostoma piceae, and a comparison with the bark beetle-associated pine pathogen Grosmannia clavigera.</title>
        <authorList>
            <person name="Haridas S."/>
            <person name="Wang Y."/>
            <person name="Lim L."/>
            <person name="Massoumi Alamouti S."/>
            <person name="Jackman S."/>
            <person name="Docking R."/>
            <person name="Robertson G."/>
            <person name="Birol I."/>
            <person name="Bohlmann J."/>
            <person name="Breuil C."/>
        </authorList>
    </citation>
    <scope>NUCLEOTIDE SEQUENCE [LARGE SCALE GENOMIC DNA]</scope>
    <source>
        <strain evidence="2 3">UAMH 11346</strain>
    </source>
</reference>
<keyword evidence="1" id="KW-0813">Transport</keyword>
<dbReference type="eggNOG" id="ENOG502SC8X">
    <property type="taxonomic scope" value="Eukaryota"/>
</dbReference>
<accession>S3BM33</accession>
<gene>
    <name evidence="2" type="ORF">F503_08586</name>
</gene>
<evidence type="ECO:0000256" key="1">
    <source>
        <dbReference type="RuleBase" id="RU363082"/>
    </source>
</evidence>
<dbReference type="InterPro" id="IPR036249">
    <property type="entry name" value="Thioredoxin-like_sf"/>
</dbReference>
<dbReference type="Proteomes" id="UP000016923">
    <property type="component" value="Unassembled WGS sequence"/>
</dbReference>
<keyword evidence="3" id="KW-1185">Reference proteome</keyword>
<dbReference type="OrthoDB" id="429967at2759"/>
<dbReference type="EMBL" id="KE148182">
    <property type="protein sequence ID" value="EPE02274.1"/>
    <property type="molecule type" value="Genomic_DNA"/>
</dbReference>
<protein>
    <recommendedName>
        <fullName evidence="1">Glutaredoxin-like protein</fullName>
    </recommendedName>
</protein>
<dbReference type="SUPFAM" id="SSF52833">
    <property type="entry name" value="Thioredoxin-like"/>
    <property type="match status" value="1"/>
</dbReference>
<sequence>MRRTQRLFQQPGLACRITLFTRANCGLCTRAKSALSDVWDKRPFDYQEVDIIDPAHKAWRDLYDIDVPVIHIGKAAVEEDPKKASKAVKLMHRFSPEDVQAKMDFVEAKLPSDK</sequence>
<dbReference type="VEuPathDB" id="FungiDB:F503_08586"/>
<organism evidence="2 3">
    <name type="scientific">Ophiostoma piceae (strain UAMH 11346)</name>
    <name type="common">Sap stain fungus</name>
    <dbReference type="NCBI Taxonomy" id="1262450"/>
    <lineage>
        <taxon>Eukaryota</taxon>
        <taxon>Fungi</taxon>
        <taxon>Dikarya</taxon>
        <taxon>Ascomycota</taxon>
        <taxon>Pezizomycotina</taxon>
        <taxon>Sordariomycetes</taxon>
        <taxon>Sordariomycetidae</taxon>
        <taxon>Ophiostomatales</taxon>
        <taxon>Ophiostomataceae</taxon>
        <taxon>Ophiostoma</taxon>
    </lineage>
</organism>
<dbReference type="OMA" id="SDVWDKR"/>
<dbReference type="Pfam" id="PF05768">
    <property type="entry name" value="Glrx-like"/>
    <property type="match status" value="1"/>
</dbReference>
<dbReference type="PANTHER" id="PTHR33558:SF1">
    <property type="entry name" value="GLUTAREDOXIN-LIKE PROTEIN C5ORF63 HOMOLOG"/>
    <property type="match status" value="1"/>
</dbReference>
<dbReference type="PANTHER" id="PTHR33558">
    <property type="entry name" value="GLUTAREDOXIN-LIKE PROTEIN C5ORF63 HOMOLOG"/>
    <property type="match status" value="1"/>
</dbReference>
<comment type="similarity">
    <text evidence="1">Belongs to the glutaredoxin family.</text>
</comment>
<evidence type="ECO:0000313" key="3">
    <source>
        <dbReference type="Proteomes" id="UP000016923"/>
    </source>
</evidence>
<evidence type="ECO:0000313" key="2">
    <source>
        <dbReference type="EMBL" id="EPE02274.1"/>
    </source>
</evidence>
<dbReference type="HOGENOM" id="CLU_125054_0_2_1"/>
<dbReference type="Gene3D" id="3.40.30.10">
    <property type="entry name" value="Glutaredoxin"/>
    <property type="match status" value="1"/>
</dbReference>
<dbReference type="InterPro" id="IPR008554">
    <property type="entry name" value="Glutaredoxin-like"/>
</dbReference>
<keyword evidence="1" id="KW-0249">Electron transport</keyword>
<dbReference type="InterPro" id="IPR052565">
    <property type="entry name" value="Glutaredoxin-like_YDR286C"/>
</dbReference>
<proteinExistence type="inferred from homology"/>